<accession>A0A8H7ARI1</accession>
<proteinExistence type="predicted"/>
<sequence length="281" mass="29577">MKRKALDSLSPQRPQSHPITNHTPAAAWNSPASDSSNNLNSRTRKRLRDGRPDEETIHQNTLSKLYAAQQRNEQSDAQQDHSIPFTPSPTPSRGSTTSATNTIPHHKEKAQASLHAFFGGGHNQSVPQIPGPDPQSSHATTLPSVTTATPQCEDCSAPLLQLSSYPNDVTTVAGDTEMMDIDAAAVGFGISSSSDEGSAYSCVSCGRRVCDTCAVRGDWRVCLECANPGNGNRRSQGYGSGYGYSSGSGGSCGAEAGNMPAQGAGASRMGDKRWVGGIGWL</sequence>
<feature type="compositionally biased region" description="Polar residues" evidence="1">
    <location>
        <begin position="58"/>
        <end position="81"/>
    </location>
</feature>
<feature type="compositionally biased region" description="Polar residues" evidence="1">
    <location>
        <begin position="9"/>
        <end position="23"/>
    </location>
</feature>
<feature type="region of interest" description="Disordered" evidence="1">
    <location>
        <begin position="1"/>
        <end position="101"/>
    </location>
</feature>
<evidence type="ECO:0000313" key="2">
    <source>
        <dbReference type="EMBL" id="KAF7514140.1"/>
    </source>
</evidence>
<dbReference type="OrthoDB" id="5336357at2759"/>
<evidence type="ECO:0000313" key="3">
    <source>
        <dbReference type="Proteomes" id="UP000606974"/>
    </source>
</evidence>
<feature type="region of interest" description="Disordered" evidence="1">
    <location>
        <begin position="118"/>
        <end position="142"/>
    </location>
</feature>
<reference evidence="2" key="1">
    <citation type="submission" date="2020-02" db="EMBL/GenBank/DDBJ databases">
        <authorList>
            <person name="Palmer J.M."/>
        </authorList>
    </citation>
    <scope>NUCLEOTIDE SEQUENCE</scope>
    <source>
        <strain evidence="2">EPUS1.4</strain>
        <tissue evidence="2">Thallus</tissue>
    </source>
</reference>
<feature type="compositionally biased region" description="Polar residues" evidence="1">
    <location>
        <begin position="30"/>
        <end position="41"/>
    </location>
</feature>
<dbReference type="Proteomes" id="UP000606974">
    <property type="component" value="Unassembled WGS sequence"/>
</dbReference>
<name>A0A8H7ARI1_9EURO</name>
<dbReference type="AlphaFoldDB" id="A0A8H7ARI1"/>
<gene>
    <name evidence="2" type="ORF">GJ744_004465</name>
</gene>
<protein>
    <submittedName>
        <fullName evidence="2">Uncharacterized protein</fullName>
    </submittedName>
</protein>
<organism evidence="2 3">
    <name type="scientific">Endocarpon pusillum</name>
    <dbReference type="NCBI Taxonomy" id="364733"/>
    <lineage>
        <taxon>Eukaryota</taxon>
        <taxon>Fungi</taxon>
        <taxon>Dikarya</taxon>
        <taxon>Ascomycota</taxon>
        <taxon>Pezizomycotina</taxon>
        <taxon>Eurotiomycetes</taxon>
        <taxon>Chaetothyriomycetidae</taxon>
        <taxon>Verrucariales</taxon>
        <taxon>Verrucariaceae</taxon>
        <taxon>Endocarpon</taxon>
    </lineage>
</organism>
<dbReference type="EMBL" id="JAACFV010000002">
    <property type="protein sequence ID" value="KAF7514140.1"/>
    <property type="molecule type" value="Genomic_DNA"/>
</dbReference>
<comment type="caution">
    <text evidence="2">The sequence shown here is derived from an EMBL/GenBank/DDBJ whole genome shotgun (WGS) entry which is preliminary data.</text>
</comment>
<evidence type="ECO:0000256" key="1">
    <source>
        <dbReference type="SAM" id="MobiDB-lite"/>
    </source>
</evidence>
<keyword evidence="3" id="KW-1185">Reference proteome</keyword>